<dbReference type="InterPro" id="IPR008979">
    <property type="entry name" value="Galactose-bd-like_sf"/>
</dbReference>
<dbReference type="InterPro" id="IPR003961">
    <property type="entry name" value="FN3_dom"/>
</dbReference>
<dbReference type="InterPro" id="IPR001316">
    <property type="entry name" value="Pept_S1A_streptogrisin"/>
</dbReference>
<dbReference type="InterPro" id="IPR036116">
    <property type="entry name" value="FN3_sf"/>
</dbReference>
<proteinExistence type="inferred from homology"/>
<evidence type="ECO:0000256" key="4">
    <source>
        <dbReference type="ARBA" id="ARBA00022825"/>
    </source>
</evidence>
<dbReference type="Proteomes" id="UP001519363">
    <property type="component" value="Unassembled WGS sequence"/>
</dbReference>
<reference evidence="11 12" key="1">
    <citation type="submission" date="2021-03" db="EMBL/GenBank/DDBJ databases">
        <title>Sequencing the genomes of 1000 actinobacteria strains.</title>
        <authorList>
            <person name="Klenk H.-P."/>
        </authorList>
    </citation>
    <scope>NUCLEOTIDE SEQUENCE [LARGE SCALE GENOMIC DNA]</scope>
    <source>
        <strain evidence="11 12">DSM 44580</strain>
    </source>
</reference>
<dbReference type="InterPro" id="IPR013783">
    <property type="entry name" value="Ig-like_fold"/>
</dbReference>
<evidence type="ECO:0000256" key="7">
    <source>
        <dbReference type="ARBA" id="ARBA00023326"/>
    </source>
</evidence>
<evidence type="ECO:0000259" key="9">
    <source>
        <dbReference type="PROSITE" id="PS50853"/>
    </source>
</evidence>
<dbReference type="EMBL" id="JAGIOO010000001">
    <property type="protein sequence ID" value="MBP2475932.1"/>
    <property type="molecule type" value="Genomic_DNA"/>
</dbReference>
<dbReference type="SUPFAM" id="SSF49265">
    <property type="entry name" value="Fibronectin type III"/>
    <property type="match status" value="1"/>
</dbReference>
<accession>A0ABS5AHT6</accession>
<evidence type="ECO:0000256" key="6">
    <source>
        <dbReference type="ARBA" id="ARBA00023295"/>
    </source>
</evidence>
<dbReference type="InterPro" id="IPR018114">
    <property type="entry name" value="TRYPSIN_HIS"/>
</dbReference>
<evidence type="ECO:0000313" key="11">
    <source>
        <dbReference type="EMBL" id="MBP2475932.1"/>
    </source>
</evidence>
<dbReference type="SUPFAM" id="SSF49785">
    <property type="entry name" value="Galactose-binding domain-like"/>
    <property type="match status" value="1"/>
</dbReference>
<feature type="domain" description="Fibronectin type-III" evidence="9">
    <location>
        <begin position="240"/>
        <end position="325"/>
    </location>
</feature>
<dbReference type="PRINTS" id="PR00861">
    <property type="entry name" value="ALYTICPTASE"/>
</dbReference>
<dbReference type="SUPFAM" id="SSF50494">
    <property type="entry name" value="Trypsin-like serine proteases"/>
    <property type="match status" value="1"/>
</dbReference>
<dbReference type="GO" id="GO:0016787">
    <property type="term" value="F:hydrolase activity"/>
    <property type="evidence" value="ECO:0007669"/>
    <property type="project" value="UniProtKB-KW"/>
</dbReference>
<dbReference type="PROSITE" id="PS50853">
    <property type="entry name" value="FN3"/>
    <property type="match status" value="1"/>
</dbReference>
<keyword evidence="6" id="KW-0326">Glycosidase</keyword>
<sequence>MRKEIEAIGEAVRVVEDSRAPVQQAGQVRTGSPWWPGGESNCSVGFPATDANGGKHFVTAGHCTNDVSQPAYGQSGQQNRIGTSNLGGGRSVNAREGDMGVVAVAEAGWELSASVNTWGSAAVTVAGVVEPIVGQDVCHSGNTSKWQCGKITAVNQTINYGNVVVEGLTTTTACSLGGDSGGGWLVGDKAVGLHSGGQSSCEPGGADNQSIFQPVGEALRKWGLTLVTGGSTGDTEVPSTPGTPRATGSTGDSISLAWNVSTDNVGVTGYEVEREGTVVASSASASATVSGLSADTEYTFTVRARDAAGNRSAASAAVTARTAKDPGGARTFSNGTAFPIRDFAVAASPVRSTATGAAGNPVTVVVNASHTCQQDLNVTLVGPSGRSYPLQRAGGYPCTAFPEGRTYSVRPVDEQAAGSWVLRIGDNGPGDSGTLTGWSVTV</sequence>
<dbReference type="InterPro" id="IPR009003">
    <property type="entry name" value="Peptidase_S1_PA"/>
</dbReference>
<gene>
    <name evidence="11" type="ORF">JOF53_004804</name>
</gene>
<comment type="similarity">
    <text evidence="1">Belongs to the peptidase S1 family.</text>
</comment>
<name>A0ABS5AHT6_9PSEU</name>
<feature type="compositionally biased region" description="Polar residues" evidence="8">
    <location>
        <begin position="233"/>
        <end position="254"/>
    </location>
</feature>
<dbReference type="PROSITE" id="PS00134">
    <property type="entry name" value="TRYPSIN_HIS"/>
    <property type="match status" value="1"/>
</dbReference>
<comment type="caution">
    <text evidence="11">The sequence shown here is derived from an EMBL/GenBank/DDBJ whole genome shotgun (WGS) entry which is preliminary data.</text>
</comment>
<evidence type="ECO:0000256" key="2">
    <source>
        <dbReference type="ARBA" id="ARBA00022670"/>
    </source>
</evidence>
<evidence type="ECO:0000256" key="8">
    <source>
        <dbReference type="SAM" id="MobiDB-lite"/>
    </source>
</evidence>
<dbReference type="EC" id="3.4.21.-" evidence="11"/>
<feature type="region of interest" description="Disordered" evidence="8">
    <location>
        <begin position="229"/>
        <end position="254"/>
    </location>
</feature>
<dbReference type="Gene3D" id="2.60.40.10">
    <property type="entry name" value="Immunoglobulins"/>
    <property type="match status" value="1"/>
</dbReference>
<feature type="domain" description="P/Homo B" evidence="10">
    <location>
        <begin position="318"/>
        <end position="442"/>
    </location>
</feature>
<dbReference type="CDD" id="cd21112">
    <property type="entry name" value="alphaLP-like"/>
    <property type="match status" value="1"/>
</dbReference>
<dbReference type="PROSITE" id="PS51829">
    <property type="entry name" value="P_HOMO_B"/>
    <property type="match status" value="1"/>
</dbReference>
<keyword evidence="7" id="KW-0624">Polysaccharide degradation</keyword>
<keyword evidence="7" id="KW-0119">Carbohydrate metabolism</keyword>
<dbReference type="InterPro" id="IPR002884">
    <property type="entry name" value="P_dom"/>
</dbReference>
<evidence type="ECO:0000259" key="10">
    <source>
        <dbReference type="PROSITE" id="PS51829"/>
    </source>
</evidence>
<keyword evidence="3 11" id="KW-0378">Hydrolase</keyword>
<evidence type="ECO:0000256" key="5">
    <source>
        <dbReference type="ARBA" id="ARBA00023157"/>
    </source>
</evidence>
<protein>
    <submittedName>
        <fullName evidence="11">Streptogrisin C</fullName>
        <ecNumber evidence="11">3.4.21.-</ecNumber>
    </submittedName>
</protein>
<dbReference type="InterPro" id="IPR043504">
    <property type="entry name" value="Peptidase_S1_PA_chymotrypsin"/>
</dbReference>
<evidence type="ECO:0000256" key="3">
    <source>
        <dbReference type="ARBA" id="ARBA00022801"/>
    </source>
</evidence>
<dbReference type="Pfam" id="PF01483">
    <property type="entry name" value="P_proprotein"/>
    <property type="match status" value="1"/>
</dbReference>
<keyword evidence="5" id="KW-1015">Disulfide bond</keyword>
<dbReference type="Gene3D" id="2.60.120.260">
    <property type="entry name" value="Galactose-binding domain-like"/>
    <property type="match status" value="1"/>
</dbReference>
<evidence type="ECO:0000256" key="1">
    <source>
        <dbReference type="ARBA" id="ARBA00007664"/>
    </source>
</evidence>
<dbReference type="RefSeq" id="WP_307850123.1">
    <property type="nucleotide sequence ID" value="NZ_JAGIOO010000001.1"/>
</dbReference>
<organism evidence="11 12">
    <name type="scientific">Crossiella equi</name>
    <dbReference type="NCBI Taxonomy" id="130796"/>
    <lineage>
        <taxon>Bacteria</taxon>
        <taxon>Bacillati</taxon>
        <taxon>Actinomycetota</taxon>
        <taxon>Actinomycetes</taxon>
        <taxon>Pseudonocardiales</taxon>
        <taxon>Pseudonocardiaceae</taxon>
        <taxon>Crossiella</taxon>
    </lineage>
</organism>
<dbReference type="SMART" id="SM00060">
    <property type="entry name" value="FN3"/>
    <property type="match status" value="1"/>
</dbReference>
<keyword evidence="4" id="KW-0720">Serine protease</keyword>
<dbReference type="PRINTS" id="PR00014">
    <property type="entry name" value="FNTYPEIII"/>
</dbReference>
<keyword evidence="2" id="KW-0645">Protease</keyword>
<keyword evidence="12" id="KW-1185">Reference proteome</keyword>
<dbReference type="Gene3D" id="2.40.10.10">
    <property type="entry name" value="Trypsin-like serine proteases"/>
    <property type="match status" value="2"/>
</dbReference>
<dbReference type="Pfam" id="PF00041">
    <property type="entry name" value="fn3"/>
    <property type="match status" value="1"/>
</dbReference>
<dbReference type="CDD" id="cd00063">
    <property type="entry name" value="FN3"/>
    <property type="match status" value="1"/>
</dbReference>
<evidence type="ECO:0000313" key="12">
    <source>
        <dbReference type="Proteomes" id="UP001519363"/>
    </source>
</evidence>